<gene>
    <name evidence="1" type="ORF">GFB56_32420</name>
</gene>
<protein>
    <submittedName>
        <fullName evidence="1">Uncharacterized protein</fullName>
    </submittedName>
</protein>
<keyword evidence="2" id="KW-1185">Reference proteome</keyword>
<evidence type="ECO:0000313" key="2">
    <source>
        <dbReference type="Proteomes" id="UP000744980"/>
    </source>
</evidence>
<sequence length="102" mass="10737">MVGIPKTLEDMSMRERCCMLETVAGALDAVAEEAEDLGDARFAANSKCVAGTIRGYADNLGTQDLKSAELLLELGITLVHLSSTRSTAAVAAVMTHTPEACH</sequence>
<dbReference type="Proteomes" id="UP000744980">
    <property type="component" value="Unassembled WGS sequence"/>
</dbReference>
<proteinExistence type="predicted"/>
<dbReference type="AlphaFoldDB" id="A0AAW4FVX8"/>
<comment type="caution">
    <text evidence="1">The sequence shown here is derived from an EMBL/GenBank/DDBJ whole genome shotgun (WGS) entry which is preliminary data.</text>
</comment>
<accession>A0AAW4FVX8</accession>
<organism evidence="1 2">
    <name type="scientific">Ensifer canadensis</name>
    <dbReference type="NCBI Taxonomy" id="555315"/>
    <lineage>
        <taxon>Bacteria</taxon>
        <taxon>Pseudomonadati</taxon>
        <taxon>Pseudomonadota</taxon>
        <taxon>Alphaproteobacteria</taxon>
        <taxon>Hyphomicrobiales</taxon>
        <taxon>Rhizobiaceae</taxon>
        <taxon>Sinorhizobium/Ensifer group</taxon>
        <taxon>Ensifer</taxon>
    </lineage>
</organism>
<evidence type="ECO:0000313" key="1">
    <source>
        <dbReference type="EMBL" id="MBM3095430.1"/>
    </source>
</evidence>
<dbReference type="EMBL" id="WXFA01000045">
    <property type="protein sequence ID" value="MBM3095430.1"/>
    <property type="molecule type" value="Genomic_DNA"/>
</dbReference>
<name>A0AAW4FVX8_9HYPH</name>
<dbReference type="RefSeq" id="WP_025429610.1">
    <property type="nucleotide sequence ID" value="NZ_CP083371.1"/>
</dbReference>
<reference evidence="1 2" key="1">
    <citation type="submission" date="2020-01" db="EMBL/GenBank/DDBJ databases">
        <title>Draft genome assembly of Ensifer adhaerens T173.</title>
        <authorList>
            <person name="Craig J.E."/>
            <person name="Stinchcombe J.R."/>
        </authorList>
    </citation>
    <scope>NUCLEOTIDE SEQUENCE [LARGE SCALE GENOMIC DNA]</scope>
    <source>
        <strain evidence="1 2">T173</strain>
    </source>
</reference>